<proteinExistence type="predicted"/>
<dbReference type="InterPro" id="IPR052179">
    <property type="entry name" value="DD-CPase-like"/>
</dbReference>
<dbReference type="AlphaFoldDB" id="A0A4P6EX61"/>
<dbReference type="GO" id="GO:0008233">
    <property type="term" value="F:peptidase activity"/>
    <property type="evidence" value="ECO:0007669"/>
    <property type="project" value="InterPro"/>
</dbReference>
<name>A0A4P6EX61_9BACL</name>
<keyword evidence="3" id="KW-1185">Reference proteome</keyword>
<dbReference type="PANTHER" id="PTHR34385">
    <property type="entry name" value="D-ALANYL-D-ALANINE CARBOXYPEPTIDASE"/>
    <property type="match status" value="1"/>
</dbReference>
<dbReference type="SUPFAM" id="SSF55166">
    <property type="entry name" value="Hedgehog/DD-peptidase"/>
    <property type="match status" value="1"/>
</dbReference>
<gene>
    <name evidence="2" type="ORF">ET464_13320</name>
</gene>
<dbReference type="Proteomes" id="UP000293568">
    <property type="component" value="Chromosome"/>
</dbReference>
<dbReference type="PANTHER" id="PTHR34385:SF1">
    <property type="entry name" value="PEPTIDOGLYCAN L-ALANYL-D-GLUTAMATE ENDOPEPTIDASE CWLK"/>
    <property type="match status" value="1"/>
</dbReference>
<dbReference type="EMBL" id="CP035492">
    <property type="protein sequence ID" value="QAY67235.1"/>
    <property type="molecule type" value="Genomic_DNA"/>
</dbReference>
<sequence>MLQLRSHASHKVPMKNKWIGLLLLAAGLLVMARLIPDEWQPGNDPKVLETSDLSLNPIVEHKKDQLVAQAAQAGIKLIISDGFRSAADQNKLYAQGRTAPGKVVTNARGGQSYHNYGLAVDFALLDHKGKALWDLNYDGNRNGKADWMEVVALAKKLGFDWGGDWDSPDYPHLEMNFGLSIRDLQRGKLPPVE</sequence>
<evidence type="ECO:0000313" key="3">
    <source>
        <dbReference type="Proteomes" id="UP000293568"/>
    </source>
</evidence>
<organism evidence="2 3">
    <name type="scientific">Paenibacillus protaetiae</name>
    <dbReference type="NCBI Taxonomy" id="2509456"/>
    <lineage>
        <taxon>Bacteria</taxon>
        <taxon>Bacillati</taxon>
        <taxon>Bacillota</taxon>
        <taxon>Bacilli</taxon>
        <taxon>Bacillales</taxon>
        <taxon>Paenibacillaceae</taxon>
        <taxon>Paenibacillus</taxon>
    </lineage>
</organism>
<dbReference type="InterPro" id="IPR039561">
    <property type="entry name" value="Peptidase_M15C"/>
</dbReference>
<protein>
    <submittedName>
        <fullName evidence="2">M15 family peptidase</fullName>
    </submittedName>
</protein>
<dbReference type="KEGG" id="pprt:ET464_13320"/>
<dbReference type="RefSeq" id="WP_129441644.1">
    <property type="nucleotide sequence ID" value="NZ_CP035492.1"/>
</dbReference>
<dbReference type="CDD" id="cd14845">
    <property type="entry name" value="L-Ala-D-Glu_peptidase_like"/>
    <property type="match status" value="1"/>
</dbReference>
<reference evidence="2 3" key="1">
    <citation type="submission" date="2019-01" db="EMBL/GenBank/DDBJ databases">
        <title>Genome sequencing of strain FW100M-2.</title>
        <authorList>
            <person name="Heo J."/>
            <person name="Kim S.-J."/>
            <person name="Kim J.-S."/>
            <person name="Hong S.-B."/>
            <person name="Kwon S.-W."/>
        </authorList>
    </citation>
    <scope>NUCLEOTIDE SEQUENCE [LARGE SCALE GENOMIC DNA]</scope>
    <source>
        <strain evidence="2 3">FW100M-2</strain>
    </source>
</reference>
<accession>A0A4P6EX61</accession>
<dbReference type="OrthoDB" id="9799970at2"/>
<dbReference type="InterPro" id="IPR009045">
    <property type="entry name" value="Zn_M74/Hedgehog-like"/>
</dbReference>
<dbReference type="Pfam" id="PF13539">
    <property type="entry name" value="Peptidase_M15_4"/>
    <property type="match status" value="1"/>
</dbReference>
<feature type="domain" description="Peptidase M15C" evidence="1">
    <location>
        <begin position="107"/>
        <end position="175"/>
    </location>
</feature>
<evidence type="ECO:0000313" key="2">
    <source>
        <dbReference type="EMBL" id="QAY67235.1"/>
    </source>
</evidence>
<evidence type="ECO:0000259" key="1">
    <source>
        <dbReference type="Pfam" id="PF13539"/>
    </source>
</evidence>
<dbReference type="Gene3D" id="3.30.1380.10">
    <property type="match status" value="1"/>
</dbReference>